<protein>
    <recommendedName>
        <fullName evidence="1">biotin carboxylase</fullName>
        <ecNumber evidence="1">6.3.4.14</ecNumber>
    </recommendedName>
</protein>
<evidence type="ECO:0000256" key="5">
    <source>
        <dbReference type="ARBA" id="ARBA00023267"/>
    </source>
</evidence>
<evidence type="ECO:0000256" key="4">
    <source>
        <dbReference type="ARBA" id="ARBA00022840"/>
    </source>
</evidence>
<dbReference type="FunFam" id="3.40.50.20:FF:000010">
    <property type="entry name" value="Propionyl-CoA carboxylase subunit alpha"/>
    <property type="match status" value="1"/>
</dbReference>
<keyword evidence="4" id="KW-0067">ATP-binding</keyword>
<keyword evidence="5" id="KW-0092">Biotin</keyword>
<organism evidence="7 8">
    <name type="scientific">Leucobacter chromiiresistens</name>
    <dbReference type="NCBI Taxonomy" id="1079994"/>
    <lineage>
        <taxon>Bacteria</taxon>
        <taxon>Bacillati</taxon>
        <taxon>Actinomycetota</taxon>
        <taxon>Actinomycetes</taxon>
        <taxon>Micrococcales</taxon>
        <taxon>Microbacteriaceae</taxon>
        <taxon>Leucobacter</taxon>
    </lineage>
</organism>
<evidence type="ECO:0000256" key="1">
    <source>
        <dbReference type="ARBA" id="ARBA00013263"/>
    </source>
</evidence>
<dbReference type="AlphaFoldDB" id="A0A147EM67"/>
<proteinExistence type="predicted"/>
<dbReference type="EC" id="6.3.4.14" evidence="1"/>
<dbReference type="PANTHER" id="PTHR18866:SF33">
    <property type="entry name" value="METHYLCROTONOYL-COA CARBOXYLASE SUBUNIT ALPHA, MITOCHONDRIAL-RELATED"/>
    <property type="match status" value="1"/>
</dbReference>
<comment type="caution">
    <text evidence="7">The sequence shown here is derived from an EMBL/GenBank/DDBJ whole genome shotgun (WGS) entry which is preliminary data.</text>
</comment>
<dbReference type="PATRIC" id="fig|1079994.3.peg.2178"/>
<keyword evidence="8" id="KW-1185">Reference proteome</keyword>
<keyword evidence="2" id="KW-0436">Ligase</keyword>
<evidence type="ECO:0000256" key="3">
    <source>
        <dbReference type="ARBA" id="ARBA00022741"/>
    </source>
</evidence>
<dbReference type="Gene3D" id="3.40.50.20">
    <property type="match status" value="1"/>
</dbReference>
<dbReference type="PANTHER" id="PTHR18866">
    <property type="entry name" value="CARBOXYLASE:PYRUVATE/ACETYL-COA/PROPIONYL-COA CARBOXYLASE"/>
    <property type="match status" value="1"/>
</dbReference>
<dbReference type="Proteomes" id="UP000070810">
    <property type="component" value="Unassembled WGS sequence"/>
</dbReference>
<dbReference type="GO" id="GO:0005524">
    <property type="term" value="F:ATP binding"/>
    <property type="evidence" value="ECO:0007669"/>
    <property type="project" value="UniProtKB-KW"/>
</dbReference>
<dbReference type="PROSITE" id="PS50979">
    <property type="entry name" value="BC"/>
    <property type="match status" value="1"/>
</dbReference>
<dbReference type="InterPro" id="IPR005481">
    <property type="entry name" value="BC-like_N"/>
</dbReference>
<name>A0A147EM67_9MICO</name>
<dbReference type="GO" id="GO:0004075">
    <property type="term" value="F:biotin carboxylase activity"/>
    <property type="evidence" value="ECO:0007669"/>
    <property type="project" value="UniProtKB-EC"/>
</dbReference>
<gene>
    <name evidence="7" type="ORF">NS354_09575</name>
</gene>
<dbReference type="InterPro" id="IPR016185">
    <property type="entry name" value="PreATP-grasp_dom_sf"/>
</dbReference>
<reference evidence="7 8" key="1">
    <citation type="journal article" date="2016" name="Front. Microbiol.">
        <title>Genomic Resource of Rice Seed Associated Bacteria.</title>
        <authorList>
            <person name="Midha S."/>
            <person name="Bansal K."/>
            <person name="Sharma S."/>
            <person name="Kumar N."/>
            <person name="Patil P.P."/>
            <person name="Chaudhry V."/>
            <person name="Patil P.B."/>
        </authorList>
    </citation>
    <scope>NUCLEOTIDE SEQUENCE [LARGE SCALE GENOMIC DNA]</scope>
    <source>
        <strain evidence="7 8">NS354</strain>
    </source>
</reference>
<sequence length="119" mass="12349">MLIANRGEIAVRIIRAAADSGIASVAVYADQDRDAMHAQLADEAYALGGTTSSETYLVIEKILGVARRSGADAVHPGYGFLAENAEFARAVMDAGMTWIGPGPDAIERLGDVTGGDLVA</sequence>
<feature type="domain" description="Biotin carboxylation" evidence="6">
    <location>
        <begin position="1"/>
        <end position="119"/>
    </location>
</feature>
<feature type="non-terminal residue" evidence="7">
    <location>
        <position position="119"/>
    </location>
</feature>
<dbReference type="EMBL" id="LDRK01000063">
    <property type="protein sequence ID" value="KTR85377.1"/>
    <property type="molecule type" value="Genomic_DNA"/>
</dbReference>
<evidence type="ECO:0000256" key="2">
    <source>
        <dbReference type="ARBA" id="ARBA00022598"/>
    </source>
</evidence>
<dbReference type="Pfam" id="PF00289">
    <property type="entry name" value="Biotin_carb_N"/>
    <property type="match status" value="1"/>
</dbReference>
<dbReference type="InterPro" id="IPR050856">
    <property type="entry name" value="Biotin_carboxylase_complex"/>
</dbReference>
<dbReference type="SUPFAM" id="SSF52440">
    <property type="entry name" value="PreATP-grasp domain"/>
    <property type="match status" value="1"/>
</dbReference>
<keyword evidence="3" id="KW-0547">Nucleotide-binding</keyword>
<accession>A0A147EM67</accession>
<dbReference type="InterPro" id="IPR011764">
    <property type="entry name" value="Biotin_carboxylation_dom"/>
</dbReference>
<evidence type="ECO:0000259" key="6">
    <source>
        <dbReference type="PROSITE" id="PS50979"/>
    </source>
</evidence>
<evidence type="ECO:0000313" key="8">
    <source>
        <dbReference type="Proteomes" id="UP000070810"/>
    </source>
</evidence>
<evidence type="ECO:0000313" key="7">
    <source>
        <dbReference type="EMBL" id="KTR85377.1"/>
    </source>
</evidence>